<dbReference type="Pfam" id="PF00020">
    <property type="entry name" value="TNFR_c6"/>
    <property type="match status" value="1"/>
</dbReference>
<dbReference type="GeneID" id="111122584"/>
<keyword evidence="9" id="KW-0812">Transmembrane</keyword>
<dbReference type="Gene3D" id="2.10.50.10">
    <property type="entry name" value="Tumor Necrosis Factor Receptor, subunit A, domain 2"/>
    <property type="match status" value="1"/>
</dbReference>
<feature type="repeat" description="TNFR-Cys" evidence="7">
    <location>
        <begin position="86"/>
        <end position="127"/>
    </location>
</feature>
<feature type="signal peptide" evidence="10">
    <location>
        <begin position="1"/>
        <end position="24"/>
    </location>
</feature>
<evidence type="ECO:0000313" key="14">
    <source>
        <dbReference type="RefSeq" id="XP_022320082.1"/>
    </source>
</evidence>
<dbReference type="PANTHER" id="PTHR46330:SF6">
    <property type="entry name" value="HEMATOPOIETIC DEATH RECEPTOR-RELATED"/>
    <property type="match status" value="1"/>
</dbReference>
<comment type="subcellular location">
    <subcellularLocation>
        <location evidence="1">Membrane</location>
    </subcellularLocation>
</comment>
<dbReference type="PROSITE" id="PS50050">
    <property type="entry name" value="TNFR_NGFR_2"/>
    <property type="match status" value="1"/>
</dbReference>
<feature type="chain" id="PRO_5044666216" evidence="10">
    <location>
        <begin position="25"/>
        <end position="342"/>
    </location>
</feature>
<gene>
    <name evidence="13 14" type="primary">LOC111122584</name>
</gene>
<dbReference type="KEGG" id="cvn:111122584"/>
<feature type="disulfide bond" evidence="7">
    <location>
        <begin position="87"/>
        <end position="102"/>
    </location>
</feature>
<evidence type="ECO:0000256" key="5">
    <source>
        <dbReference type="ARBA" id="ARBA00023170"/>
    </source>
</evidence>
<dbReference type="OrthoDB" id="6045435at2759"/>
<evidence type="ECO:0000313" key="13">
    <source>
        <dbReference type="RefSeq" id="XP_022320081.1"/>
    </source>
</evidence>
<dbReference type="SMART" id="SM00208">
    <property type="entry name" value="TNFR"/>
    <property type="match status" value="2"/>
</dbReference>
<evidence type="ECO:0000256" key="1">
    <source>
        <dbReference type="ARBA" id="ARBA00004370"/>
    </source>
</evidence>
<keyword evidence="3 9" id="KW-0472">Membrane</keyword>
<evidence type="ECO:0000313" key="12">
    <source>
        <dbReference type="Proteomes" id="UP000694844"/>
    </source>
</evidence>
<evidence type="ECO:0000256" key="9">
    <source>
        <dbReference type="SAM" id="Phobius"/>
    </source>
</evidence>
<comment type="caution">
    <text evidence="7">Lacks conserved residue(s) required for the propagation of feature annotation.</text>
</comment>
<evidence type="ECO:0000259" key="11">
    <source>
        <dbReference type="PROSITE" id="PS50050"/>
    </source>
</evidence>
<keyword evidence="10" id="KW-0732">Signal</keyword>
<dbReference type="GO" id="GO:0016020">
    <property type="term" value="C:membrane"/>
    <property type="evidence" value="ECO:0007669"/>
    <property type="project" value="UniProtKB-SubCell"/>
</dbReference>
<dbReference type="RefSeq" id="XP_022320081.1">
    <property type="nucleotide sequence ID" value="XM_022464373.1"/>
</dbReference>
<dbReference type="PANTHER" id="PTHR46330">
    <property type="entry name" value="TUMOR NECROSIS FACTOR RECEPTOR SUPERFAMILY MEMBER 10B"/>
    <property type="match status" value="1"/>
</dbReference>
<dbReference type="AlphaFoldDB" id="A0A8B8CZZ2"/>
<evidence type="ECO:0000256" key="10">
    <source>
        <dbReference type="SAM" id="SignalP"/>
    </source>
</evidence>
<keyword evidence="9" id="KW-1133">Transmembrane helix</keyword>
<evidence type="ECO:0000256" key="3">
    <source>
        <dbReference type="ARBA" id="ARBA00023136"/>
    </source>
</evidence>
<name>A0A8B8CZZ2_CRAVI</name>
<dbReference type="Proteomes" id="UP000694844">
    <property type="component" value="Chromosome 3"/>
</dbReference>
<keyword evidence="12" id="KW-1185">Reference proteome</keyword>
<reference evidence="13 14" key="1">
    <citation type="submission" date="2025-04" db="UniProtKB">
        <authorList>
            <consortium name="RefSeq"/>
        </authorList>
    </citation>
    <scope>IDENTIFICATION</scope>
    <source>
        <tissue evidence="13 14">Whole sample</tissue>
    </source>
</reference>
<organism evidence="12 13">
    <name type="scientific">Crassostrea virginica</name>
    <name type="common">Eastern oyster</name>
    <dbReference type="NCBI Taxonomy" id="6565"/>
    <lineage>
        <taxon>Eukaryota</taxon>
        <taxon>Metazoa</taxon>
        <taxon>Spiralia</taxon>
        <taxon>Lophotrochozoa</taxon>
        <taxon>Mollusca</taxon>
        <taxon>Bivalvia</taxon>
        <taxon>Autobranchia</taxon>
        <taxon>Pteriomorphia</taxon>
        <taxon>Ostreida</taxon>
        <taxon>Ostreoidea</taxon>
        <taxon>Ostreidae</taxon>
        <taxon>Crassostrea</taxon>
    </lineage>
</organism>
<dbReference type="InterPro" id="IPR001368">
    <property type="entry name" value="TNFR/NGFR_Cys_rich_reg"/>
</dbReference>
<feature type="domain" description="TNFR-Cys" evidence="11">
    <location>
        <begin position="86"/>
        <end position="127"/>
    </location>
</feature>
<feature type="compositionally biased region" description="Polar residues" evidence="8">
    <location>
        <begin position="277"/>
        <end position="286"/>
    </location>
</feature>
<keyword evidence="4 7" id="KW-1015">Disulfide bond</keyword>
<evidence type="ECO:0000256" key="6">
    <source>
        <dbReference type="ARBA" id="ARBA00023180"/>
    </source>
</evidence>
<protein>
    <submittedName>
        <fullName evidence="13 14">Uncharacterized protein LOC111122584 isoform X1</fullName>
    </submittedName>
</protein>
<dbReference type="InterPro" id="IPR052491">
    <property type="entry name" value="TNFRSF10"/>
</dbReference>
<evidence type="ECO:0000256" key="4">
    <source>
        <dbReference type="ARBA" id="ARBA00023157"/>
    </source>
</evidence>
<feature type="transmembrane region" description="Helical" evidence="9">
    <location>
        <begin position="158"/>
        <end position="182"/>
    </location>
</feature>
<proteinExistence type="predicted"/>
<dbReference type="RefSeq" id="XP_022320082.1">
    <property type="nucleotide sequence ID" value="XM_022464374.1"/>
</dbReference>
<feature type="region of interest" description="Disordered" evidence="8">
    <location>
        <begin position="250"/>
        <end position="290"/>
    </location>
</feature>
<sequence>MKSQLFTYLTFATLYGIGLSGAQGRKKRRENTVVCEAGSNTFYHPQAEKCLQCDKCNMGYSMVPLQEYSLKMDREHGALNCLPCRKCQPGTYNDMRTFELTCKTCRNCTALGRVEESPCTPLTNAVCGDVLDRFSSTDRLQAEAKEVKSPTYQDPPSYHVLLVVSLVLMSFFILIATAFVFLRRAHKRASTSQQILKVTKNEEEDSLQCLNNFQSNASNRISASKSTVINIPIENEETRPKEKVYVERRTMENTRSMADGISPTNLTSDSTSEKTPKSSTNSSWNVGKSDLHSSIPDTQFSIGYTNLALSRSFTCPPSGRFSEHHSEEESMEMLSQFSYVLD</sequence>
<dbReference type="PROSITE" id="PS00652">
    <property type="entry name" value="TNFR_NGFR_1"/>
    <property type="match status" value="1"/>
</dbReference>
<evidence type="ECO:0000256" key="7">
    <source>
        <dbReference type="PROSITE-ProRule" id="PRU00206"/>
    </source>
</evidence>
<evidence type="ECO:0000256" key="2">
    <source>
        <dbReference type="ARBA" id="ARBA00022737"/>
    </source>
</evidence>
<accession>A0A8B8CZZ2</accession>
<keyword evidence="5" id="KW-0675">Receptor</keyword>
<evidence type="ECO:0000256" key="8">
    <source>
        <dbReference type="SAM" id="MobiDB-lite"/>
    </source>
</evidence>
<keyword evidence="6" id="KW-0325">Glycoprotein</keyword>
<keyword evidence="2" id="KW-0677">Repeat</keyword>